<organism evidence="2 3">
    <name type="scientific">Pleurodeles waltl</name>
    <name type="common">Iberian ribbed newt</name>
    <dbReference type="NCBI Taxonomy" id="8319"/>
    <lineage>
        <taxon>Eukaryota</taxon>
        <taxon>Metazoa</taxon>
        <taxon>Chordata</taxon>
        <taxon>Craniata</taxon>
        <taxon>Vertebrata</taxon>
        <taxon>Euteleostomi</taxon>
        <taxon>Amphibia</taxon>
        <taxon>Batrachia</taxon>
        <taxon>Caudata</taxon>
        <taxon>Salamandroidea</taxon>
        <taxon>Salamandridae</taxon>
        <taxon>Pleurodelinae</taxon>
        <taxon>Pleurodeles</taxon>
    </lineage>
</organism>
<keyword evidence="3" id="KW-1185">Reference proteome</keyword>
<evidence type="ECO:0000313" key="3">
    <source>
        <dbReference type="Proteomes" id="UP001066276"/>
    </source>
</evidence>
<name>A0AAV7MWE0_PLEWA</name>
<feature type="region of interest" description="Disordered" evidence="1">
    <location>
        <begin position="1"/>
        <end position="47"/>
    </location>
</feature>
<accession>A0AAV7MWE0</accession>
<reference evidence="2" key="1">
    <citation type="journal article" date="2022" name="bioRxiv">
        <title>Sequencing and chromosome-scale assembly of the giantPleurodeles waltlgenome.</title>
        <authorList>
            <person name="Brown T."/>
            <person name="Elewa A."/>
            <person name="Iarovenko S."/>
            <person name="Subramanian E."/>
            <person name="Araus A.J."/>
            <person name="Petzold A."/>
            <person name="Susuki M."/>
            <person name="Suzuki K.-i.T."/>
            <person name="Hayashi T."/>
            <person name="Toyoda A."/>
            <person name="Oliveira C."/>
            <person name="Osipova E."/>
            <person name="Leigh N.D."/>
            <person name="Simon A."/>
            <person name="Yun M.H."/>
        </authorList>
    </citation>
    <scope>NUCLEOTIDE SEQUENCE</scope>
    <source>
        <strain evidence="2">20211129_DDA</strain>
        <tissue evidence="2">Liver</tissue>
    </source>
</reference>
<sequence>MHAAEATQWLNDRDGNTSARNTRGVPESPLEASRVAQPRRKAAPRRALPISLDLKQIIKEKKVVLTAAATLGAMSPSAGGNSSSTFSQQTKI</sequence>
<proteinExistence type="predicted"/>
<comment type="caution">
    <text evidence="2">The sequence shown here is derived from an EMBL/GenBank/DDBJ whole genome shotgun (WGS) entry which is preliminary data.</text>
</comment>
<protein>
    <submittedName>
        <fullName evidence="2">Uncharacterized protein</fullName>
    </submittedName>
</protein>
<dbReference type="AlphaFoldDB" id="A0AAV7MWE0"/>
<evidence type="ECO:0000256" key="1">
    <source>
        <dbReference type="SAM" id="MobiDB-lite"/>
    </source>
</evidence>
<gene>
    <name evidence="2" type="ORF">NDU88_003709</name>
</gene>
<dbReference type="Proteomes" id="UP001066276">
    <property type="component" value="Chromosome 9"/>
</dbReference>
<feature type="region of interest" description="Disordered" evidence="1">
    <location>
        <begin position="72"/>
        <end position="92"/>
    </location>
</feature>
<feature type="compositionally biased region" description="Polar residues" evidence="1">
    <location>
        <begin position="78"/>
        <end position="92"/>
    </location>
</feature>
<evidence type="ECO:0000313" key="2">
    <source>
        <dbReference type="EMBL" id="KAJ1106308.1"/>
    </source>
</evidence>
<dbReference type="EMBL" id="JANPWB010000013">
    <property type="protein sequence ID" value="KAJ1106308.1"/>
    <property type="molecule type" value="Genomic_DNA"/>
</dbReference>